<feature type="chain" id="PRO_5043904199" evidence="3">
    <location>
        <begin position="21"/>
        <end position="498"/>
    </location>
</feature>
<evidence type="ECO:0000256" key="3">
    <source>
        <dbReference type="SAM" id="SignalP"/>
    </source>
</evidence>
<evidence type="ECO:0000313" key="5">
    <source>
        <dbReference type="Proteomes" id="UP001140949"/>
    </source>
</evidence>
<evidence type="ECO:0000256" key="1">
    <source>
        <dbReference type="SAM" id="Coils"/>
    </source>
</evidence>
<dbReference type="PANTHER" id="PTHR34121">
    <property type="entry name" value="MYOSIN-11"/>
    <property type="match status" value="1"/>
</dbReference>
<keyword evidence="1" id="KW-0175">Coiled coil</keyword>
<sequence length="498" mass="56356">MRKKFLCCWTFLGKLCFTGGKEVHNAVVSSIQDLAKAFSGYQDEVLVKREELLQFAQCAISGLKINADIERVDAEASKLQQKIDGTEALNSTDSDDRTSQRTALPSMEVDKLKVLAASLANSSSKAEKRITDHRIQIDEALSFRITKAKEVSEIEKELVAEISGLEKQREQLEAELKKVNISLSAAMSRLNKTREERDQFDEASNQIVVHLKTKEDELSRSVASCKIESDIVHTWINFLEDTWVLQSKYNELKGQQTKDELEKCGICFVKLTKYHLSAFKEELGPSISRIRTFVMNLKKFNERSEMMPDADSEILKESNPKRLLEEEYLSAETKIMTSFSVVDYMKELFYADQGNIPRKHDPEVKELFNAIEKMRGDFESIERPVLEIEIPDEKVILSEEKLQKGSSSGDGGGEKMVATKDSTEKNSSPASQPASPKSRATEPPKSDSVTVERPMDTESELAKLEQEFGEVNKDYSTEEIGGWEFDELEQELRSEGNK</sequence>
<organism evidence="4 5">
    <name type="scientific">Iris pallida</name>
    <name type="common">Sweet iris</name>
    <dbReference type="NCBI Taxonomy" id="29817"/>
    <lineage>
        <taxon>Eukaryota</taxon>
        <taxon>Viridiplantae</taxon>
        <taxon>Streptophyta</taxon>
        <taxon>Embryophyta</taxon>
        <taxon>Tracheophyta</taxon>
        <taxon>Spermatophyta</taxon>
        <taxon>Magnoliopsida</taxon>
        <taxon>Liliopsida</taxon>
        <taxon>Asparagales</taxon>
        <taxon>Iridaceae</taxon>
        <taxon>Iridoideae</taxon>
        <taxon>Irideae</taxon>
        <taxon>Iris</taxon>
    </lineage>
</organism>
<keyword evidence="3" id="KW-0732">Signal</keyword>
<comment type="caution">
    <text evidence="4">The sequence shown here is derived from an EMBL/GenBank/DDBJ whole genome shotgun (WGS) entry which is preliminary data.</text>
</comment>
<dbReference type="AlphaFoldDB" id="A0AAX6H1C2"/>
<evidence type="ECO:0000313" key="4">
    <source>
        <dbReference type="EMBL" id="KAJ6834613.1"/>
    </source>
</evidence>
<dbReference type="EMBL" id="JANAVB010014200">
    <property type="protein sequence ID" value="KAJ6834613.1"/>
    <property type="molecule type" value="Genomic_DNA"/>
</dbReference>
<dbReference type="Proteomes" id="UP001140949">
    <property type="component" value="Unassembled WGS sequence"/>
</dbReference>
<dbReference type="PANTHER" id="PTHR34121:SF1">
    <property type="entry name" value="FILAMIN-A-INTERACTING PROTEIN 1"/>
    <property type="match status" value="1"/>
</dbReference>
<accession>A0AAX6H1C2</accession>
<reference evidence="4" key="2">
    <citation type="submission" date="2023-04" db="EMBL/GenBank/DDBJ databases">
        <authorList>
            <person name="Bruccoleri R.E."/>
            <person name="Oakeley E.J."/>
            <person name="Faust A.-M."/>
            <person name="Dessus-Babus S."/>
            <person name="Altorfer M."/>
            <person name="Burckhardt D."/>
            <person name="Oertli M."/>
            <person name="Naumann U."/>
            <person name="Petersen F."/>
            <person name="Wong J."/>
        </authorList>
    </citation>
    <scope>NUCLEOTIDE SEQUENCE</scope>
    <source>
        <strain evidence="4">GSM-AAB239-AS_SAM_17_03QT</strain>
        <tissue evidence="4">Leaf</tissue>
    </source>
</reference>
<feature type="region of interest" description="Disordered" evidence="2">
    <location>
        <begin position="399"/>
        <end position="498"/>
    </location>
</feature>
<feature type="compositionally biased region" description="Basic and acidic residues" evidence="2">
    <location>
        <begin position="453"/>
        <end position="476"/>
    </location>
</feature>
<reference evidence="4" key="1">
    <citation type="journal article" date="2023" name="GigaByte">
        <title>Genome assembly of the bearded iris, Iris pallida Lam.</title>
        <authorList>
            <person name="Bruccoleri R.E."/>
            <person name="Oakeley E.J."/>
            <person name="Faust A.M.E."/>
            <person name="Altorfer M."/>
            <person name="Dessus-Babus S."/>
            <person name="Burckhardt D."/>
            <person name="Oertli M."/>
            <person name="Naumann U."/>
            <person name="Petersen F."/>
            <person name="Wong J."/>
        </authorList>
    </citation>
    <scope>NUCLEOTIDE SEQUENCE</scope>
    <source>
        <strain evidence="4">GSM-AAB239-AS_SAM_17_03QT</strain>
    </source>
</reference>
<proteinExistence type="predicted"/>
<gene>
    <name evidence="4" type="ORF">M6B38_333610</name>
</gene>
<feature type="coiled-coil region" evidence="1">
    <location>
        <begin position="155"/>
        <end position="189"/>
    </location>
</feature>
<protein>
    <submittedName>
        <fullName evidence="4">Uncharacterized protein</fullName>
    </submittedName>
</protein>
<keyword evidence="5" id="KW-1185">Reference proteome</keyword>
<evidence type="ECO:0000256" key="2">
    <source>
        <dbReference type="SAM" id="MobiDB-lite"/>
    </source>
</evidence>
<feature type="compositionally biased region" description="Low complexity" evidence="2">
    <location>
        <begin position="427"/>
        <end position="438"/>
    </location>
</feature>
<feature type="signal peptide" evidence="3">
    <location>
        <begin position="1"/>
        <end position="20"/>
    </location>
</feature>
<name>A0AAX6H1C2_IRIPA</name>